<evidence type="ECO:0000256" key="7">
    <source>
        <dbReference type="PROSITE-ProRule" id="PRU00196"/>
    </source>
</evidence>
<name>A0A672ZG87_9TELE</name>
<evidence type="ECO:0000256" key="1">
    <source>
        <dbReference type="ARBA" id="ARBA00022670"/>
    </source>
</evidence>
<evidence type="ECO:0000256" key="4">
    <source>
        <dbReference type="ARBA" id="ARBA00023157"/>
    </source>
</evidence>
<dbReference type="SMART" id="SM00192">
    <property type="entry name" value="LDLa"/>
    <property type="match status" value="1"/>
</dbReference>
<dbReference type="InterPro" id="IPR043504">
    <property type="entry name" value="Peptidase_S1_PA_chymotrypsin"/>
</dbReference>
<evidence type="ECO:0000256" key="2">
    <source>
        <dbReference type="ARBA" id="ARBA00022801"/>
    </source>
</evidence>
<dbReference type="SMART" id="SM00202">
    <property type="entry name" value="SR"/>
    <property type="match status" value="1"/>
</dbReference>
<dbReference type="InterPro" id="IPR002172">
    <property type="entry name" value="LDrepeatLR_classA_rpt"/>
</dbReference>
<dbReference type="InterPro" id="IPR001314">
    <property type="entry name" value="Peptidase_S1A"/>
</dbReference>
<evidence type="ECO:0000259" key="8">
    <source>
        <dbReference type="PROSITE" id="PS50240"/>
    </source>
</evidence>
<reference evidence="10" key="1">
    <citation type="submission" date="2019-06" db="EMBL/GenBank/DDBJ databases">
        <authorList>
            <consortium name="Wellcome Sanger Institute Data Sharing"/>
        </authorList>
    </citation>
    <scope>NUCLEOTIDE SEQUENCE [LARGE SCALE GENOMIC DNA]</scope>
</reference>
<keyword evidence="3" id="KW-0720">Serine protease</keyword>
<dbReference type="InterPro" id="IPR036772">
    <property type="entry name" value="SRCR-like_dom_sf"/>
</dbReference>
<dbReference type="CDD" id="cd00112">
    <property type="entry name" value="LDLa"/>
    <property type="match status" value="1"/>
</dbReference>
<dbReference type="Ensembl" id="ENSSORT00005015985.1">
    <property type="protein sequence ID" value="ENSSORP00005015493.1"/>
    <property type="gene ID" value="ENSSORG00005007855.1"/>
</dbReference>
<dbReference type="GO" id="GO:0004252">
    <property type="term" value="F:serine-type endopeptidase activity"/>
    <property type="evidence" value="ECO:0007669"/>
    <property type="project" value="InterPro"/>
</dbReference>
<evidence type="ECO:0000313" key="10">
    <source>
        <dbReference type="Ensembl" id="ENSSORP00005015493.1"/>
    </source>
</evidence>
<evidence type="ECO:0000256" key="5">
    <source>
        <dbReference type="ARBA" id="ARBA00023180"/>
    </source>
</evidence>
<dbReference type="PROSITE" id="PS50068">
    <property type="entry name" value="LDLRA_2"/>
    <property type="match status" value="1"/>
</dbReference>
<dbReference type="SUPFAM" id="SSF50494">
    <property type="entry name" value="Trypsin-like serine proteases"/>
    <property type="match status" value="1"/>
</dbReference>
<feature type="disulfide bond" evidence="6">
    <location>
        <begin position="52"/>
        <end position="67"/>
    </location>
</feature>
<dbReference type="InterPro" id="IPR018114">
    <property type="entry name" value="TRYPSIN_HIS"/>
</dbReference>
<dbReference type="Proteomes" id="UP000472271">
    <property type="component" value="Chromosome 21"/>
</dbReference>
<dbReference type="SUPFAM" id="SSF57424">
    <property type="entry name" value="LDL receptor-like module"/>
    <property type="match status" value="1"/>
</dbReference>
<dbReference type="GO" id="GO:0006508">
    <property type="term" value="P:proteolysis"/>
    <property type="evidence" value="ECO:0007669"/>
    <property type="project" value="UniProtKB-KW"/>
</dbReference>
<dbReference type="GO" id="GO:0016020">
    <property type="term" value="C:membrane"/>
    <property type="evidence" value="ECO:0007669"/>
    <property type="project" value="InterPro"/>
</dbReference>
<dbReference type="Gene3D" id="2.40.10.10">
    <property type="entry name" value="Trypsin-like serine proteases"/>
    <property type="match status" value="2"/>
</dbReference>
<feature type="domain" description="Peptidase S1" evidence="8">
    <location>
        <begin position="170"/>
        <end position="297"/>
    </location>
</feature>
<dbReference type="InterPro" id="IPR001190">
    <property type="entry name" value="SRCR"/>
</dbReference>
<keyword evidence="2" id="KW-0378">Hydrolase</keyword>
<keyword evidence="11" id="KW-1185">Reference proteome</keyword>
<evidence type="ECO:0000259" key="9">
    <source>
        <dbReference type="PROSITE" id="PS50287"/>
    </source>
</evidence>
<dbReference type="Pfam" id="PF15494">
    <property type="entry name" value="SRCR_2"/>
    <property type="match status" value="1"/>
</dbReference>
<sequence length="297" mass="33338">RFKMLKVSDVEVSHSPSKYTCVCVCVFSVGLSCVGKFRCGLSSKCIPSSAQCDGKFQCDNGEDELGCVRLSGRSSVLQVQRGGVWLTVCSEDWTNWLGESACRQLGYSRYVESFFVPMSSIELEFRSNLVSIDSGQNHSVKLYNATTIRYKHTENTETQCGSRPRFTTRIVGGNLSRPGQFPWQVSLHIGGEHLCGGSIITSRWIVTAAHCMEGFADPSIWGVHVGLTELPAHLAQSLSVEQILYHAKYRRSKLDYDIALIKLKTPLVFNGEDMKYVQILKTFTQQDLMLYHKIYFC</sequence>
<dbReference type="InterPro" id="IPR009003">
    <property type="entry name" value="Peptidase_S1_PA"/>
</dbReference>
<dbReference type="AlphaFoldDB" id="A0A672ZG87"/>
<dbReference type="PANTHER" id="PTHR24252">
    <property type="entry name" value="ACROSIN-RELATED"/>
    <property type="match status" value="1"/>
</dbReference>
<dbReference type="PANTHER" id="PTHR24252:SF27">
    <property type="entry name" value="TRANSMEMBRANE PROTEASE SERINE 3-LIKE"/>
    <property type="match status" value="1"/>
</dbReference>
<feature type="domain" description="SRCR" evidence="9">
    <location>
        <begin position="56"/>
        <end position="106"/>
    </location>
</feature>
<comment type="caution">
    <text evidence="7">Lacks conserved residue(s) required for the propagation of feature annotation.</text>
</comment>
<keyword evidence="5" id="KW-0325">Glycoprotein</keyword>
<dbReference type="Pfam" id="PF00057">
    <property type="entry name" value="Ldl_recept_a"/>
    <property type="match status" value="1"/>
</dbReference>
<dbReference type="PROSITE" id="PS50287">
    <property type="entry name" value="SRCR_2"/>
    <property type="match status" value="1"/>
</dbReference>
<evidence type="ECO:0000313" key="11">
    <source>
        <dbReference type="Proteomes" id="UP000472271"/>
    </source>
</evidence>
<proteinExistence type="predicted"/>
<accession>A0A672ZG87</accession>
<keyword evidence="1" id="KW-0645">Protease</keyword>
<evidence type="ECO:0000256" key="6">
    <source>
        <dbReference type="PROSITE-ProRule" id="PRU00124"/>
    </source>
</evidence>
<dbReference type="InterPro" id="IPR023415">
    <property type="entry name" value="LDLR_class-A_CS"/>
</dbReference>
<dbReference type="InterPro" id="IPR036055">
    <property type="entry name" value="LDL_receptor-like_sf"/>
</dbReference>
<dbReference type="PROSITE" id="PS50240">
    <property type="entry name" value="TRYPSIN_DOM"/>
    <property type="match status" value="1"/>
</dbReference>
<dbReference type="FunFam" id="2.40.10.10:FF:000068">
    <property type="entry name" value="transmembrane protease serine 2"/>
    <property type="match status" value="1"/>
</dbReference>
<keyword evidence="4 6" id="KW-1015">Disulfide bond</keyword>
<dbReference type="PROSITE" id="PS00134">
    <property type="entry name" value="TRYPSIN_HIS"/>
    <property type="match status" value="1"/>
</dbReference>
<dbReference type="Gene3D" id="3.10.250.10">
    <property type="entry name" value="SRCR-like domain"/>
    <property type="match status" value="1"/>
</dbReference>
<dbReference type="SUPFAM" id="SSF56487">
    <property type="entry name" value="SRCR-like"/>
    <property type="match status" value="1"/>
</dbReference>
<reference evidence="10" key="3">
    <citation type="submission" date="2025-09" db="UniProtKB">
        <authorList>
            <consortium name="Ensembl"/>
        </authorList>
    </citation>
    <scope>IDENTIFICATION</scope>
</reference>
<protein>
    <submittedName>
        <fullName evidence="10">Transmembrane serine protease 3a</fullName>
    </submittedName>
</protein>
<dbReference type="InterPro" id="IPR001254">
    <property type="entry name" value="Trypsin_dom"/>
</dbReference>
<evidence type="ECO:0000256" key="3">
    <source>
        <dbReference type="ARBA" id="ARBA00022825"/>
    </source>
</evidence>
<dbReference type="PROSITE" id="PS01209">
    <property type="entry name" value="LDLRA_1"/>
    <property type="match status" value="1"/>
</dbReference>
<reference evidence="10" key="2">
    <citation type="submission" date="2025-08" db="UniProtKB">
        <authorList>
            <consortium name="Ensembl"/>
        </authorList>
    </citation>
    <scope>IDENTIFICATION</scope>
</reference>
<dbReference type="Pfam" id="PF00089">
    <property type="entry name" value="Trypsin"/>
    <property type="match status" value="1"/>
</dbReference>
<organism evidence="10 11">
    <name type="scientific">Sphaeramia orbicularis</name>
    <name type="common">orbiculate cardinalfish</name>
    <dbReference type="NCBI Taxonomy" id="375764"/>
    <lineage>
        <taxon>Eukaryota</taxon>
        <taxon>Metazoa</taxon>
        <taxon>Chordata</taxon>
        <taxon>Craniata</taxon>
        <taxon>Vertebrata</taxon>
        <taxon>Euteleostomi</taxon>
        <taxon>Actinopterygii</taxon>
        <taxon>Neopterygii</taxon>
        <taxon>Teleostei</taxon>
        <taxon>Neoteleostei</taxon>
        <taxon>Acanthomorphata</taxon>
        <taxon>Gobiaria</taxon>
        <taxon>Kurtiformes</taxon>
        <taxon>Apogonoidei</taxon>
        <taxon>Apogonidae</taxon>
        <taxon>Apogoninae</taxon>
        <taxon>Sphaeramia</taxon>
    </lineage>
</organism>
<dbReference type="PRINTS" id="PR00722">
    <property type="entry name" value="CHYMOTRYPSIN"/>
</dbReference>
<dbReference type="SMART" id="SM00020">
    <property type="entry name" value="Tryp_SPc"/>
    <property type="match status" value="1"/>
</dbReference>
<feature type="disulfide bond" evidence="6">
    <location>
        <begin position="33"/>
        <end position="45"/>
    </location>
</feature>
<dbReference type="Gene3D" id="4.10.400.10">
    <property type="entry name" value="Low-density Lipoprotein Receptor"/>
    <property type="match status" value="1"/>
</dbReference>